<keyword evidence="1" id="KW-0304">Gas vesicle</keyword>
<sequence>MPPETRPGPRPDATPDAEPPATAEVTVPRTTVEYPVPRATAEHAVVTESSRLTPGPGRAVPGRAARVGLRLFGLVGLDTAHHDVPQAVLPDTELVVYRDVGAVVEPSPYTAEPLGAVALERHRSVVDDVFARRSIVPAPPGTVFRSREALASWLELHYFSLVEALGFVEDRAVARVTVSWAADADAANRATPLHLDSGAPGEERAESDALVAEAAEPFRALRREAVSLLVLRAEELGEPAAAYASFLVERARWTQFEQAVAREAQLRPGLQLRVSGPWPPYDFVRMQFRG</sequence>
<gene>
    <name evidence="5" type="ORF">rosag_27110</name>
</gene>
<evidence type="ECO:0000256" key="2">
    <source>
        <dbReference type="ARBA" id="ARBA00035108"/>
    </source>
</evidence>
<dbReference type="InterPro" id="IPR009430">
    <property type="entry name" value="GvpL/GvpF"/>
</dbReference>
<evidence type="ECO:0000256" key="1">
    <source>
        <dbReference type="ARBA" id="ARBA00022987"/>
    </source>
</evidence>
<evidence type="ECO:0008006" key="7">
    <source>
        <dbReference type="Google" id="ProtNLM"/>
    </source>
</evidence>
<dbReference type="PANTHER" id="PTHR36852">
    <property type="entry name" value="PROTEIN GVPL 2"/>
    <property type="match status" value="1"/>
</dbReference>
<dbReference type="Pfam" id="PF06386">
    <property type="entry name" value="GvpL_GvpF"/>
    <property type="match status" value="1"/>
</dbReference>
<accession>A0AA37QI47</accession>
<keyword evidence="6" id="KW-1185">Reference proteome</keyword>
<feature type="compositionally biased region" description="Pro residues" evidence="4">
    <location>
        <begin position="1"/>
        <end position="12"/>
    </location>
</feature>
<organism evidence="5 6">
    <name type="scientific">Roseisolibacter agri</name>
    <dbReference type="NCBI Taxonomy" id="2014610"/>
    <lineage>
        <taxon>Bacteria</taxon>
        <taxon>Pseudomonadati</taxon>
        <taxon>Gemmatimonadota</taxon>
        <taxon>Gemmatimonadia</taxon>
        <taxon>Gemmatimonadales</taxon>
        <taxon>Gemmatimonadaceae</taxon>
        <taxon>Roseisolibacter</taxon>
    </lineage>
</organism>
<dbReference type="RefSeq" id="WP_284350657.1">
    <property type="nucleotide sequence ID" value="NZ_BRXS01000004.1"/>
</dbReference>
<evidence type="ECO:0000313" key="6">
    <source>
        <dbReference type="Proteomes" id="UP001161325"/>
    </source>
</evidence>
<proteinExistence type="inferred from homology"/>
<comment type="subcellular location">
    <subcellularLocation>
        <location evidence="2">Gas vesicle</location>
    </subcellularLocation>
</comment>
<feature type="compositionally biased region" description="Low complexity" evidence="4">
    <location>
        <begin position="14"/>
        <end position="24"/>
    </location>
</feature>
<dbReference type="GO" id="GO:0031412">
    <property type="term" value="P:gas vesicle organization"/>
    <property type="evidence" value="ECO:0007669"/>
    <property type="project" value="InterPro"/>
</dbReference>
<feature type="region of interest" description="Disordered" evidence="4">
    <location>
        <begin position="1"/>
        <end position="25"/>
    </location>
</feature>
<dbReference type="AlphaFoldDB" id="A0AA37QI47"/>
<evidence type="ECO:0000256" key="3">
    <source>
        <dbReference type="ARBA" id="ARBA00035643"/>
    </source>
</evidence>
<reference evidence="5" key="1">
    <citation type="submission" date="2022-08" db="EMBL/GenBank/DDBJ databases">
        <title>Draft genome sequencing of Roseisolibacter agri AW1220.</title>
        <authorList>
            <person name="Tobiishi Y."/>
            <person name="Tonouchi A."/>
        </authorList>
    </citation>
    <scope>NUCLEOTIDE SEQUENCE</scope>
    <source>
        <strain evidence="5">AW1220</strain>
    </source>
</reference>
<evidence type="ECO:0000313" key="5">
    <source>
        <dbReference type="EMBL" id="GLC26198.1"/>
    </source>
</evidence>
<comment type="caution">
    <text evidence="5">The sequence shown here is derived from an EMBL/GenBank/DDBJ whole genome shotgun (WGS) entry which is preliminary data.</text>
</comment>
<evidence type="ECO:0000256" key="4">
    <source>
        <dbReference type="SAM" id="MobiDB-lite"/>
    </source>
</evidence>
<dbReference type="GO" id="GO:0031411">
    <property type="term" value="C:gas vesicle"/>
    <property type="evidence" value="ECO:0007669"/>
    <property type="project" value="UniProtKB-SubCell"/>
</dbReference>
<comment type="similarity">
    <text evidence="3">Belongs to the gas vesicle GvpF/GvpL family.</text>
</comment>
<dbReference type="PANTHER" id="PTHR36852:SF1">
    <property type="entry name" value="PROTEIN GVPL 2"/>
    <property type="match status" value="1"/>
</dbReference>
<dbReference type="EMBL" id="BRXS01000004">
    <property type="protein sequence ID" value="GLC26198.1"/>
    <property type="molecule type" value="Genomic_DNA"/>
</dbReference>
<protein>
    <recommendedName>
        <fullName evidence="7">Gas vesicle synthesis protein GvpL/GvpF</fullName>
    </recommendedName>
</protein>
<dbReference type="Proteomes" id="UP001161325">
    <property type="component" value="Unassembled WGS sequence"/>
</dbReference>
<name>A0AA37QI47_9BACT</name>